<dbReference type="AlphaFoldDB" id="A0A9J6E3U3"/>
<evidence type="ECO:0000256" key="10">
    <source>
        <dbReference type="RuleBase" id="RU000488"/>
    </source>
</evidence>
<proteinExistence type="inferred from homology"/>
<evidence type="ECO:0000256" key="8">
    <source>
        <dbReference type="ARBA" id="ARBA00023136"/>
    </source>
</evidence>
<dbReference type="Gene3D" id="1.50.40.10">
    <property type="entry name" value="Mitochondrial carrier domain"/>
    <property type="match status" value="1"/>
</dbReference>
<protein>
    <submittedName>
        <fullName evidence="12">Uncharacterized protein</fullName>
    </submittedName>
</protein>
<dbReference type="PANTHER" id="PTHR45624">
    <property type="entry name" value="MITOCHONDRIAL BASIC AMINO ACIDS TRANSPORTER-RELATED"/>
    <property type="match status" value="1"/>
</dbReference>
<keyword evidence="8 9" id="KW-0472">Membrane</keyword>
<keyword evidence="3 10" id="KW-0813">Transport</keyword>
<feature type="repeat" description="Solcar" evidence="9">
    <location>
        <begin position="53"/>
        <end position="142"/>
    </location>
</feature>
<evidence type="ECO:0000256" key="6">
    <source>
        <dbReference type="ARBA" id="ARBA00022989"/>
    </source>
</evidence>
<keyword evidence="4 9" id="KW-0812">Transmembrane</keyword>
<reference evidence="12" key="2">
    <citation type="submission" date="2021-09" db="EMBL/GenBank/DDBJ databases">
        <authorList>
            <person name="Jia N."/>
            <person name="Wang J."/>
            <person name="Shi W."/>
            <person name="Du L."/>
            <person name="Sun Y."/>
            <person name="Zhan W."/>
            <person name="Jiang J."/>
            <person name="Wang Q."/>
            <person name="Zhang B."/>
            <person name="Ji P."/>
            <person name="Sakyi L.B."/>
            <person name="Cui X."/>
            <person name="Yuan T."/>
            <person name="Jiang B."/>
            <person name="Yang W."/>
            <person name="Lam T.T.-Y."/>
            <person name="Chang Q."/>
            <person name="Ding S."/>
            <person name="Wang X."/>
            <person name="Zhu J."/>
            <person name="Ruan X."/>
            <person name="Zhao L."/>
            <person name="Wei J."/>
            <person name="Que T."/>
            <person name="Du C."/>
            <person name="Cheng J."/>
            <person name="Dai P."/>
            <person name="Han X."/>
            <person name="Huang E."/>
            <person name="Gao Y."/>
            <person name="Liu J."/>
            <person name="Shao H."/>
            <person name="Ye R."/>
            <person name="Li L."/>
            <person name="Wei W."/>
            <person name="Wang X."/>
            <person name="Wang C."/>
            <person name="Huo Q."/>
            <person name="Li W."/>
            <person name="Guo W."/>
            <person name="Chen H."/>
            <person name="Chen S."/>
            <person name="Zhou L."/>
            <person name="Zhou L."/>
            <person name="Ni X."/>
            <person name="Tian J."/>
            <person name="Zhou Y."/>
            <person name="Sheng Y."/>
            <person name="Liu T."/>
            <person name="Pan Y."/>
            <person name="Xia L."/>
            <person name="Li J."/>
            <person name="Zhao F."/>
            <person name="Cao W."/>
        </authorList>
    </citation>
    <scope>NUCLEOTIDE SEQUENCE</scope>
    <source>
        <strain evidence="12">Rmic-2018</strain>
        <tissue evidence="12">Larvae</tissue>
    </source>
</reference>
<keyword evidence="7" id="KW-0496">Mitochondrion</keyword>
<evidence type="ECO:0000256" key="5">
    <source>
        <dbReference type="ARBA" id="ARBA00022737"/>
    </source>
</evidence>
<sequence length="306" mass="33420">MPNSESYCKAHGQLLPMQMAGLYRGMSSPMAGVALVNAVVFGVYGTTQKRLGDSIWAHAASGVLAGAVQSVISSPVELAKTRLQIQGQSGARALYKGPVDCLRQILRVEGLRGAFRGFGPTLLRDAPGFAVYFASYEQMVRLGGDGTFTGAKGTAALMAAGGLAGVFSWMACYPMDVLKSRIQVDGMRGPRSPGKKDNHPGLPPCRYKGLWDCAVQSYRQEGLRVFTRGLNSTLLRAFPTNAATFTVVTWVLRLCDPNTRPAMEPVTHLAMTPHHHHFHPHVMHFDPELYVSRVVAMAWDDMHYHF</sequence>
<evidence type="ECO:0000313" key="13">
    <source>
        <dbReference type="Proteomes" id="UP000821866"/>
    </source>
</evidence>
<comment type="similarity">
    <text evidence="2 10">Belongs to the mitochondrial carrier (TC 2.A.29) family.</text>
</comment>
<dbReference type="EMBL" id="JABSTU010000006">
    <property type="protein sequence ID" value="KAH8028704.1"/>
    <property type="molecule type" value="Genomic_DNA"/>
</dbReference>
<dbReference type="GO" id="GO:1990575">
    <property type="term" value="P:mitochondrial L-ornithine transmembrane transport"/>
    <property type="evidence" value="ECO:0007669"/>
    <property type="project" value="TreeGrafter"/>
</dbReference>
<accession>A0A9J6E3U3</accession>
<reference evidence="12" key="1">
    <citation type="journal article" date="2020" name="Cell">
        <title>Large-Scale Comparative Analyses of Tick Genomes Elucidate Their Genetic Diversity and Vector Capacities.</title>
        <authorList>
            <consortium name="Tick Genome and Microbiome Consortium (TIGMIC)"/>
            <person name="Jia N."/>
            <person name="Wang J."/>
            <person name="Shi W."/>
            <person name="Du L."/>
            <person name="Sun Y."/>
            <person name="Zhan W."/>
            <person name="Jiang J.F."/>
            <person name="Wang Q."/>
            <person name="Zhang B."/>
            <person name="Ji P."/>
            <person name="Bell-Sakyi L."/>
            <person name="Cui X.M."/>
            <person name="Yuan T.T."/>
            <person name="Jiang B.G."/>
            <person name="Yang W.F."/>
            <person name="Lam T.T."/>
            <person name="Chang Q.C."/>
            <person name="Ding S.J."/>
            <person name="Wang X.J."/>
            <person name="Zhu J.G."/>
            <person name="Ruan X.D."/>
            <person name="Zhao L."/>
            <person name="Wei J.T."/>
            <person name="Ye R.Z."/>
            <person name="Que T.C."/>
            <person name="Du C.H."/>
            <person name="Zhou Y.H."/>
            <person name="Cheng J.X."/>
            <person name="Dai P.F."/>
            <person name="Guo W.B."/>
            <person name="Han X.H."/>
            <person name="Huang E.J."/>
            <person name="Li L.F."/>
            <person name="Wei W."/>
            <person name="Gao Y.C."/>
            <person name="Liu J.Z."/>
            <person name="Shao H.Z."/>
            <person name="Wang X."/>
            <person name="Wang C.C."/>
            <person name="Yang T.C."/>
            <person name="Huo Q.B."/>
            <person name="Li W."/>
            <person name="Chen H.Y."/>
            <person name="Chen S.E."/>
            <person name="Zhou L.G."/>
            <person name="Ni X.B."/>
            <person name="Tian J.H."/>
            <person name="Sheng Y."/>
            <person name="Liu T."/>
            <person name="Pan Y.S."/>
            <person name="Xia L.Y."/>
            <person name="Li J."/>
            <person name="Zhao F."/>
            <person name="Cao W.C."/>
        </authorList>
    </citation>
    <scope>NUCLEOTIDE SEQUENCE</scope>
    <source>
        <strain evidence="12">Rmic-2018</strain>
    </source>
</reference>
<dbReference type="GO" id="GO:0031966">
    <property type="term" value="C:mitochondrial membrane"/>
    <property type="evidence" value="ECO:0007669"/>
    <property type="project" value="UniProtKB-SubCell"/>
</dbReference>
<dbReference type="PANTHER" id="PTHR45624:SF61">
    <property type="entry name" value="MITOCHONDRIAL BASIC AMINO ACIDS TRANSPORTER"/>
    <property type="match status" value="1"/>
</dbReference>
<comment type="subcellular location">
    <subcellularLocation>
        <location evidence="1">Mitochondrion membrane</location>
        <topology evidence="1">Multi-pass membrane protein</topology>
    </subcellularLocation>
</comment>
<dbReference type="PROSITE" id="PS50920">
    <property type="entry name" value="SOLCAR"/>
    <property type="match status" value="2"/>
</dbReference>
<dbReference type="Proteomes" id="UP000821866">
    <property type="component" value="Chromosome 4"/>
</dbReference>
<organism evidence="12 13">
    <name type="scientific">Rhipicephalus microplus</name>
    <name type="common">Cattle tick</name>
    <name type="synonym">Boophilus microplus</name>
    <dbReference type="NCBI Taxonomy" id="6941"/>
    <lineage>
        <taxon>Eukaryota</taxon>
        <taxon>Metazoa</taxon>
        <taxon>Ecdysozoa</taxon>
        <taxon>Arthropoda</taxon>
        <taxon>Chelicerata</taxon>
        <taxon>Arachnida</taxon>
        <taxon>Acari</taxon>
        <taxon>Parasitiformes</taxon>
        <taxon>Ixodida</taxon>
        <taxon>Ixodoidea</taxon>
        <taxon>Ixodidae</taxon>
        <taxon>Rhipicephalinae</taxon>
        <taxon>Rhipicephalus</taxon>
        <taxon>Boophilus</taxon>
    </lineage>
</organism>
<dbReference type="InterPro" id="IPR023395">
    <property type="entry name" value="MCP_dom_sf"/>
</dbReference>
<gene>
    <name evidence="12" type="ORF">HPB51_018128</name>
</gene>
<evidence type="ECO:0000256" key="1">
    <source>
        <dbReference type="ARBA" id="ARBA00004225"/>
    </source>
</evidence>
<keyword evidence="5" id="KW-0677">Repeat</keyword>
<dbReference type="InterPro" id="IPR018108">
    <property type="entry name" value="MCP_transmembrane"/>
</dbReference>
<feature type="transmembrane region" description="Helical" evidence="11">
    <location>
        <begin position="21"/>
        <end position="43"/>
    </location>
</feature>
<dbReference type="InterPro" id="IPR050567">
    <property type="entry name" value="Mitochondrial_Carrier"/>
</dbReference>
<comment type="caution">
    <text evidence="12">The sequence shown here is derived from an EMBL/GenBank/DDBJ whole genome shotgun (WGS) entry which is preliminary data.</text>
</comment>
<dbReference type="SUPFAM" id="SSF103506">
    <property type="entry name" value="Mitochondrial carrier"/>
    <property type="match status" value="1"/>
</dbReference>
<name>A0A9J6E3U3_RHIMP</name>
<dbReference type="GO" id="GO:0005289">
    <property type="term" value="F:high-affinity L-arginine transmembrane transporter activity"/>
    <property type="evidence" value="ECO:0007669"/>
    <property type="project" value="TreeGrafter"/>
</dbReference>
<evidence type="ECO:0000256" key="11">
    <source>
        <dbReference type="SAM" id="Phobius"/>
    </source>
</evidence>
<evidence type="ECO:0000256" key="2">
    <source>
        <dbReference type="ARBA" id="ARBA00006375"/>
    </source>
</evidence>
<evidence type="ECO:0000256" key="3">
    <source>
        <dbReference type="ARBA" id="ARBA00022448"/>
    </source>
</evidence>
<feature type="repeat" description="Solcar" evidence="9">
    <location>
        <begin position="152"/>
        <end position="254"/>
    </location>
</feature>
<evidence type="ECO:0000256" key="4">
    <source>
        <dbReference type="ARBA" id="ARBA00022692"/>
    </source>
</evidence>
<dbReference type="VEuPathDB" id="VectorBase:LOC119167413"/>
<evidence type="ECO:0000256" key="7">
    <source>
        <dbReference type="ARBA" id="ARBA00023128"/>
    </source>
</evidence>
<keyword evidence="6 11" id="KW-1133">Transmembrane helix</keyword>
<evidence type="ECO:0000313" key="12">
    <source>
        <dbReference type="EMBL" id="KAH8028704.1"/>
    </source>
</evidence>
<evidence type="ECO:0000256" key="9">
    <source>
        <dbReference type="PROSITE-ProRule" id="PRU00282"/>
    </source>
</evidence>
<keyword evidence="13" id="KW-1185">Reference proteome</keyword>
<dbReference type="Pfam" id="PF00153">
    <property type="entry name" value="Mito_carr"/>
    <property type="match status" value="2"/>
</dbReference>